<dbReference type="EMBL" id="GGEC01032744">
    <property type="protein sequence ID" value="MBX13228.1"/>
    <property type="molecule type" value="Transcribed_RNA"/>
</dbReference>
<dbReference type="GO" id="GO:0004386">
    <property type="term" value="F:helicase activity"/>
    <property type="evidence" value="ECO:0007669"/>
    <property type="project" value="UniProtKB-KW"/>
</dbReference>
<keyword evidence="1" id="KW-0347">Helicase</keyword>
<name>A0A2P2L5G0_RHIMU</name>
<accession>A0A2P2L5G0</accession>
<keyword evidence="1" id="KW-0378">Hydrolase</keyword>
<evidence type="ECO:0000313" key="1">
    <source>
        <dbReference type="EMBL" id="MBX13228.1"/>
    </source>
</evidence>
<keyword evidence="1" id="KW-0547">Nucleotide-binding</keyword>
<keyword evidence="1" id="KW-0067">ATP-binding</keyword>
<dbReference type="AlphaFoldDB" id="A0A2P2L5G0"/>
<proteinExistence type="predicted"/>
<protein>
    <submittedName>
        <fullName evidence="1">Putative pre-mRNA-splicing factor ATP-dependent RNA helicase PRP1 isoform X4</fullName>
    </submittedName>
</protein>
<organism evidence="1">
    <name type="scientific">Rhizophora mucronata</name>
    <name type="common">Asiatic mangrove</name>
    <dbReference type="NCBI Taxonomy" id="61149"/>
    <lineage>
        <taxon>Eukaryota</taxon>
        <taxon>Viridiplantae</taxon>
        <taxon>Streptophyta</taxon>
        <taxon>Embryophyta</taxon>
        <taxon>Tracheophyta</taxon>
        <taxon>Spermatophyta</taxon>
        <taxon>Magnoliopsida</taxon>
        <taxon>eudicotyledons</taxon>
        <taxon>Gunneridae</taxon>
        <taxon>Pentapetalae</taxon>
        <taxon>rosids</taxon>
        <taxon>fabids</taxon>
        <taxon>Malpighiales</taxon>
        <taxon>Rhizophoraceae</taxon>
        <taxon>Rhizophora</taxon>
    </lineage>
</organism>
<sequence length="201" mass="22128">MCSTPLYRLYPQEGKPCLLCECAQLFLSSLMPVNVTSRGRLACRVIKSTAKVAVTDPGLPQPSWFWRLHRNNPIEEGNRSAQTCASPACYRKRKCSHLLAFRARNRSLAARILAAGSSRSPVTATFSGNSGMFSSSLIIWPPLSFLTSSFSSFLRMGMTHCISTAHTLRIYGRGVAMSSWYTTYSGNIPYSSVFSTDDGCT</sequence>
<reference evidence="1" key="1">
    <citation type="submission" date="2018-02" db="EMBL/GenBank/DDBJ databases">
        <title>Rhizophora mucronata_Transcriptome.</title>
        <authorList>
            <person name="Meera S.P."/>
            <person name="Sreeshan A."/>
            <person name="Augustine A."/>
        </authorList>
    </citation>
    <scope>NUCLEOTIDE SEQUENCE</scope>
    <source>
        <tissue evidence="1">Leaf</tissue>
    </source>
</reference>